<dbReference type="AlphaFoldDB" id="A0A3R5V850"/>
<sequence>MLRGSDLEVEKLYLVCPSMEHKDAYIDMMEEWEATKEHIYPGKIRRNCIEYSSWLETLEAHKKRETCPSHLSPSDTFFLVNEDNSLLGAVSIRHCLNEQLLRLGGHIGYGIRPSQRRKGYATKMLQLALEKCRDMGIKQVLVTCDKDNIGSAKTILANNGVLENEITEENGNIVQRYWISMKDK</sequence>
<dbReference type="PANTHER" id="PTHR39173">
    <property type="entry name" value="ACETYLTRANSFERASE"/>
    <property type="match status" value="1"/>
</dbReference>
<evidence type="ECO:0000313" key="2">
    <source>
        <dbReference type="EMBL" id="QAA32327.1"/>
    </source>
</evidence>
<organism evidence="2 3">
    <name type="scientific">Clostridium manihotivorum</name>
    <dbReference type="NCBI Taxonomy" id="2320868"/>
    <lineage>
        <taxon>Bacteria</taxon>
        <taxon>Bacillati</taxon>
        <taxon>Bacillota</taxon>
        <taxon>Clostridia</taxon>
        <taxon>Eubacteriales</taxon>
        <taxon>Clostridiaceae</taxon>
        <taxon>Clostridium</taxon>
    </lineage>
</organism>
<keyword evidence="2" id="KW-0808">Transferase</keyword>
<dbReference type="Pfam" id="PF13302">
    <property type="entry name" value="Acetyltransf_3"/>
    <property type="match status" value="1"/>
</dbReference>
<evidence type="ECO:0000313" key="3">
    <source>
        <dbReference type="Proteomes" id="UP000286268"/>
    </source>
</evidence>
<protein>
    <submittedName>
        <fullName evidence="2">GNAT family N-acetyltransferase</fullName>
    </submittedName>
</protein>
<dbReference type="Gene3D" id="3.40.630.30">
    <property type="match status" value="1"/>
</dbReference>
<dbReference type="GO" id="GO:0016747">
    <property type="term" value="F:acyltransferase activity, transferring groups other than amino-acyl groups"/>
    <property type="evidence" value="ECO:0007669"/>
    <property type="project" value="InterPro"/>
</dbReference>
<gene>
    <name evidence="2" type="ORF">C1I91_12145</name>
</gene>
<dbReference type="RefSeq" id="WP_128213114.1">
    <property type="nucleotide sequence ID" value="NZ_CP025746.1"/>
</dbReference>
<dbReference type="EMBL" id="CP025746">
    <property type="protein sequence ID" value="QAA32327.1"/>
    <property type="molecule type" value="Genomic_DNA"/>
</dbReference>
<dbReference type="CDD" id="cd04301">
    <property type="entry name" value="NAT_SF"/>
    <property type="match status" value="1"/>
</dbReference>
<dbReference type="PANTHER" id="PTHR39173:SF1">
    <property type="entry name" value="ACETYLTRANSFERASE"/>
    <property type="match status" value="1"/>
</dbReference>
<dbReference type="OrthoDB" id="9797989at2"/>
<name>A0A3R5V850_9CLOT</name>
<feature type="domain" description="N-acetyltransferase" evidence="1">
    <location>
        <begin position="19"/>
        <end position="184"/>
    </location>
</feature>
<evidence type="ECO:0000259" key="1">
    <source>
        <dbReference type="PROSITE" id="PS51186"/>
    </source>
</evidence>
<accession>A0A3R5V850</accession>
<dbReference type="SUPFAM" id="SSF55729">
    <property type="entry name" value="Acyl-CoA N-acyltransferases (Nat)"/>
    <property type="match status" value="1"/>
</dbReference>
<dbReference type="Proteomes" id="UP000286268">
    <property type="component" value="Chromosome"/>
</dbReference>
<dbReference type="KEGG" id="cmah:C1I91_12145"/>
<keyword evidence="3" id="KW-1185">Reference proteome</keyword>
<reference evidence="2 3" key="1">
    <citation type="submission" date="2018-01" db="EMBL/GenBank/DDBJ databases">
        <title>Genome Sequencing and Assembly of Anaerobacter polyendosporus strain CT4.</title>
        <authorList>
            <person name="Tachaapaikoon C."/>
            <person name="Sutheeworapong S."/>
            <person name="Jenjaroenpun P."/>
            <person name="Wongsurawat T."/>
            <person name="Nookeaw I."/>
            <person name="Cheawchanlertfa P."/>
            <person name="Kosugi A."/>
            <person name="Cheevadhanarak S."/>
            <person name="Ratanakhanokchai K."/>
        </authorList>
    </citation>
    <scope>NUCLEOTIDE SEQUENCE [LARGE SCALE GENOMIC DNA]</scope>
    <source>
        <strain evidence="2 3">CT4</strain>
    </source>
</reference>
<dbReference type="PROSITE" id="PS51186">
    <property type="entry name" value="GNAT"/>
    <property type="match status" value="1"/>
</dbReference>
<proteinExistence type="predicted"/>
<dbReference type="InterPro" id="IPR016181">
    <property type="entry name" value="Acyl_CoA_acyltransferase"/>
</dbReference>
<dbReference type="InterPro" id="IPR000182">
    <property type="entry name" value="GNAT_dom"/>
</dbReference>